<reference evidence="1" key="1">
    <citation type="submission" date="2014-09" db="EMBL/GenBank/DDBJ databases">
        <authorList>
            <person name="Magalhaes I.L.F."/>
            <person name="Oliveira U."/>
            <person name="Santos F.R."/>
            <person name="Vidigal T.H.D.A."/>
            <person name="Brescovit A.D."/>
            <person name="Santos A.J."/>
        </authorList>
    </citation>
    <scope>NUCLEOTIDE SEQUENCE</scope>
    <source>
        <tissue evidence="1">Shoot tissue taken approximately 20 cm above the soil surface</tissue>
    </source>
</reference>
<proteinExistence type="predicted"/>
<evidence type="ECO:0000313" key="1">
    <source>
        <dbReference type="EMBL" id="JAD70070.1"/>
    </source>
</evidence>
<sequence length="16" mass="1779">MTRLTPEATTTHTCSE</sequence>
<protein>
    <submittedName>
        <fullName evidence="1">Uncharacterized protein</fullName>
    </submittedName>
</protein>
<reference evidence="1" key="2">
    <citation type="journal article" date="2015" name="Data Brief">
        <title>Shoot transcriptome of the giant reed, Arundo donax.</title>
        <authorList>
            <person name="Barrero R.A."/>
            <person name="Guerrero F.D."/>
            <person name="Moolhuijzen P."/>
            <person name="Goolsby J.A."/>
            <person name="Tidwell J."/>
            <person name="Bellgard S.E."/>
            <person name="Bellgard M.I."/>
        </authorList>
    </citation>
    <scope>NUCLEOTIDE SEQUENCE</scope>
    <source>
        <tissue evidence="1">Shoot tissue taken approximately 20 cm above the soil surface</tissue>
    </source>
</reference>
<accession>A0A0A9C9J5</accession>
<dbReference type="EMBL" id="GBRH01227825">
    <property type="protein sequence ID" value="JAD70070.1"/>
    <property type="molecule type" value="Transcribed_RNA"/>
</dbReference>
<name>A0A0A9C9J5_ARUDO</name>
<organism evidence="1">
    <name type="scientific">Arundo donax</name>
    <name type="common">Giant reed</name>
    <name type="synonym">Donax arundinaceus</name>
    <dbReference type="NCBI Taxonomy" id="35708"/>
    <lineage>
        <taxon>Eukaryota</taxon>
        <taxon>Viridiplantae</taxon>
        <taxon>Streptophyta</taxon>
        <taxon>Embryophyta</taxon>
        <taxon>Tracheophyta</taxon>
        <taxon>Spermatophyta</taxon>
        <taxon>Magnoliopsida</taxon>
        <taxon>Liliopsida</taxon>
        <taxon>Poales</taxon>
        <taxon>Poaceae</taxon>
        <taxon>PACMAD clade</taxon>
        <taxon>Arundinoideae</taxon>
        <taxon>Arundineae</taxon>
        <taxon>Arundo</taxon>
    </lineage>
</organism>
<dbReference type="AlphaFoldDB" id="A0A0A9C9J5"/>